<dbReference type="SUPFAM" id="SSF46689">
    <property type="entry name" value="Homeodomain-like"/>
    <property type="match status" value="2"/>
</dbReference>
<dbReference type="KEGG" id="mhev:MHEL_03720"/>
<evidence type="ECO:0000256" key="1">
    <source>
        <dbReference type="ARBA" id="ARBA00023015"/>
    </source>
</evidence>
<evidence type="ECO:0000313" key="7">
    <source>
        <dbReference type="Proteomes" id="UP000467148"/>
    </source>
</evidence>
<keyword evidence="7" id="KW-1185">Reference proteome</keyword>
<dbReference type="EMBL" id="AP022596">
    <property type="protein sequence ID" value="BBY62129.1"/>
    <property type="molecule type" value="Genomic_DNA"/>
</dbReference>
<dbReference type="SMART" id="SM00342">
    <property type="entry name" value="HTH_ARAC"/>
    <property type="match status" value="1"/>
</dbReference>
<keyword evidence="1" id="KW-0805">Transcription regulation</keyword>
<dbReference type="InterPro" id="IPR009057">
    <property type="entry name" value="Homeodomain-like_sf"/>
</dbReference>
<feature type="domain" description="HTH araC/xylS-type" evidence="5">
    <location>
        <begin position="221"/>
        <end position="319"/>
    </location>
</feature>
<keyword evidence="3" id="KW-0804">Transcription</keyword>
<evidence type="ECO:0000313" key="6">
    <source>
        <dbReference type="EMBL" id="BBY62129.1"/>
    </source>
</evidence>
<dbReference type="Gene3D" id="1.10.10.60">
    <property type="entry name" value="Homeodomain-like"/>
    <property type="match status" value="1"/>
</dbReference>
<dbReference type="PRINTS" id="PR00032">
    <property type="entry name" value="HTHARAC"/>
</dbReference>
<gene>
    <name evidence="6" type="ORF">MHEL_03720</name>
</gene>
<dbReference type="Pfam" id="PF12833">
    <property type="entry name" value="HTH_18"/>
    <property type="match status" value="1"/>
</dbReference>
<dbReference type="PANTHER" id="PTHR46796">
    <property type="entry name" value="HTH-TYPE TRANSCRIPTIONAL ACTIVATOR RHAS-RELATED"/>
    <property type="match status" value="1"/>
</dbReference>
<organism evidence="6 7">
    <name type="scientific">Mycolicibacterium helvum</name>
    <dbReference type="NCBI Taxonomy" id="1534349"/>
    <lineage>
        <taxon>Bacteria</taxon>
        <taxon>Bacillati</taxon>
        <taxon>Actinomycetota</taxon>
        <taxon>Actinomycetes</taxon>
        <taxon>Mycobacteriales</taxon>
        <taxon>Mycobacteriaceae</taxon>
        <taxon>Mycolicibacterium</taxon>
    </lineage>
</organism>
<dbReference type="GO" id="GO:0003700">
    <property type="term" value="F:DNA-binding transcription factor activity"/>
    <property type="evidence" value="ECO:0007669"/>
    <property type="project" value="InterPro"/>
</dbReference>
<dbReference type="PANTHER" id="PTHR46796:SF13">
    <property type="entry name" value="HTH-TYPE TRANSCRIPTIONAL ACTIVATOR RHAS"/>
    <property type="match status" value="1"/>
</dbReference>
<feature type="region of interest" description="Disordered" evidence="4">
    <location>
        <begin position="1"/>
        <end position="22"/>
    </location>
</feature>
<evidence type="ECO:0000259" key="5">
    <source>
        <dbReference type="PROSITE" id="PS01124"/>
    </source>
</evidence>
<protein>
    <submittedName>
        <fullName evidence="6">Putative transcriptional regulator, AraC family protein</fullName>
    </submittedName>
</protein>
<accession>A0A7I7T0Z9</accession>
<dbReference type="GO" id="GO:0043565">
    <property type="term" value="F:sequence-specific DNA binding"/>
    <property type="evidence" value="ECO:0007669"/>
    <property type="project" value="InterPro"/>
</dbReference>
<dbReference type="InterPro" id="IPR018060">
    <property type="entry name" value="HTH_AraC"/>
</dbReference>
<dbReference type="PROSITE" id="PS00041">
    <property type="entry name" value="HTH_ARAC_FAMILY_1"/>
    <property type="match status" value="1"/>
</dbReference>
<dbReference type="RefSeq" id="WP_163751741.1">
    <property type="nucleotide sequence ID" value="NZ_AP022596.1"/>
</dbReference>
<evidence type="ECO:0000256" key="2">
    <source>
        <dbReference type="ARBA" id="ARBA00023125"/>
    </source>
</evidence>
<dbReference type="AlphaFoldDB" id="A0A7I7T0Z9"/>
<dbReference type="InterPro" id="IPR050204">
    <property type="entry name" value="AraC_XylS_family_regulators"/>
</dbReference>
<dbReference type="InterPro" id="IPR020449">
    <property type="entry name" value="Tscrpt_reg_AraC-type_HTH"/>
</dbReference>
<dbReference type="PROSITE" id="PS01124">
    <property type="entry name" value="HTH_ARAC_FAMILY_2"/>
    <property type="match status" value="1"/>
</dbReference>
<dbReference type="Pfam" id="PF12852">
    <property type="entry name" value="Cupin_6"/>
    <property type="match status" value="1"/>
</dbReference>
<dbReference type="InterPro" id="IPR032783">
    <property type="entry name" value="AraC_lig"/>
</dbReference>
<keyword evidence="2" id="KW-0238">DNA-binding</keyword>
<name>A0A7I7T0Z9_9MYCO</name>
<proteinExistence type="predicted"/>
<evidence type="ECO:0000256" key="4">
    <source>
        <dbReference type="SAM" id="MobiDB-lite"/>
    </source>
</evidence>
<evidence type="ECO:0000256" key="3">
    <source>
        <dbReference type="ARBA" id="ARBA00023163"/>
    </source>
</evidence>
<reference evidence="6 7" key="1">
    <citation type="journal article" date="2019" name="Emerg. Microbes Infect.">
        <title>Comprehensive subspecies identification of 175 nontuberculous mycobacteria species based on 7547 genomic profiles.</title>
        <authorList>
            <person name="Matsumoto Y."/>
            <person name="Kinjo T."/>
            <person name="Motooka D."/>
            <person name="Nabeya D."/>
            <person name="Jung N."/>
            <person name="Uechi K."/>
            <person name="Horii T."/>
            <person name="Iida T."/>
            <person name="Fujita J."/>
            <person name="Nakamura S."/>
        </authorList>
    </citation>
    <scope>NUCLEOTIDE SEQUENCE [LARGE SCALE GENOMIC DNA]</scope>
    <source>
        <strain evidence="6 7">JCM 30396</strain>
    </source>
</reference>
<dbReference type="Proteomes" id="UP000467148">
    <property type="component" value="Chromosome"/>
</dbReference>
<dbReference type="InterPro" id="IPR018062">
    <property type="entry name" value="HTH_AraC-typ_CS"/>
</dbReference>
<sequence length="327" mass="35758">MTENSDYFAEPPSSAEWQASSPEAEDALSEILHVVQLQGRSVARYASRAPFNIALPAGTRWFHIVEQGPIRIQALGMPTQLLDAGDLVLCARGDGHHLQAGDPISARTLRDTDSPPNAALLSDARAPRWLTGTFTANDTIADPVFSVLPSAIVVSSQPHGQEWLPVTLQLLLVEVTSPSPGSSAMISRLLDLLFIHALREWSRQQPTNAGWLTAAMDPALSTVLTAIHRDLSYPWSVAQLATIANVSRTAMAQRFTRLLGRPPLTYIADRRLSHAAELLRTSTTPVAAIANQVGYSSEAAFSRAFRRRYGQPPRQWKNATESLRDKI</sequence>